<comment type="caution">
    <text evidence="2">The sequence shown here is derived from an EMBL/GenBank/DDBJ whole genome shotgun (WGS) entry which is preliminary data.</text>
</comment>
<dbReference type="Gene3D" id="3.10.180.10">
    <property type="entry name" value="2,3-Dihydroxybiphenyl 1,2-Dioxygenase, domain 1"/>
    <property type="match status" value="1"/>
</dbReference>
<evidence type="ECO:0000313" key="2">
    <source>
        <dbReference type="EMBL" id="OGK49313.1"/>
    </source>
</evidence>
<proteinExistence type="predicted"/>
<reference evidence="2 3" key="1">
    <citation type="journal article" date="2016" name="Nat. Commun.">
        <title>Thousands of microbial genomes shed light on interconnected biogeochemical processes in an aquifer system.</title>
        <authorList>
            <person name="Anantharaman K."/>
            <person name="Brown C.T."/>
            <person name="Hug L.A."/>
            <person name="Sharon I."/>
            <person name="Castelle C.J."/>
            <person name="Probst A.J."/>
            <person name="Thomas B.C."/>
            <person name="Singh A."/>
            <person name="Wilkins M.J."/>
            <person name="Karaoz U."/>
            <person name="Brodie E.L."/>
            <person name="Williams K.H."/>
            <person name="Hubbard S.S."/>
            <person name="Banfield J.F."/>
        </authorList>
    </citation>
    <scope>NUCLEOTIDE SEQUENCE [LARGE SCALE GENOMIC DNA]</scope>
</reference>
<protein>
    <recommendedName>
        <fullName evidence="1">VOC domain-containing protein</fullName>
    </recommendedName>
</protein>
<dbReference type="Pfam" id="PF18029">
    <property type="entry name" value="Glyoxalase_6"/>
    <property type="match status" value="1"/>
</dbReference>
<evidence type="ECO:0000259" key="1">
    <source>
        <dbReference type="PROSITE" id="PS51819"/>
    </source>
</evidence>
<evidence type="ECO:0000313" key="3">
    <source>
        <dbReference type="Proteomes" id="UP000177141"/>
    </source>
</evidence>
<accession>A0A1F7J157</accession>
<name>A0A1F7J157_9BACT</name>
<organism evidence="2 3">
    <name type="scientific">Candidatus Roizmanbacteria bacterium RIFCSPLOWO2_01_FULL_38_12</name>
    <dbReference type="NCBI Taxonomy" id="1802061"/>
    <lineage>
        <taxon>Bacteria</taxon>
        <taxon>Candidatus Roizmaniibacteriota</taxon>
    </lineage>
</organism>
<gene>
    <name evidence="2" type="ORF">A3A93_06720</name>
</gene>
<dbReference type="SUPFAM" id="SSF54593">
    <property type="entry name" value="Glyoxalase/Bleomycin resistance protein/Dihydroxybiphenyl dioxygenase"/>
    <property type="match status" value="1"/>
</dbReference>
<dbReference type="InterPro" id="IPR037523">
    <property type="entry name" value="VOC_core"/>
</dbReference>
<feature type="domain" description="VOC" evidence="1">
    <location>
        <begin position="3"/>
        <end position="115"/>
    </location>
</feature>
<dbReference type="InterPro" id="IPR041581">
    <property type="entry name" value="Glyoxalase_6"/>
</dbReference>
<dbReference type="InterPro" id="IPR029068">
    <property type="entry name" value="Glyas_Bleomycin-R_OHBP_Dase"/>
</dbReference>
<dbReference type="STRING" id="1802061.A3A93_06720"/>
<dbReference type="EMBL" id="MGAL01000001">
    <property type="protein sequence ID" value="OGK49313.1"/>
    <property type="molecule type" value="Genomic_DNA"/>
</dbReference>
<dbReference type="AlphaFoldDB" id="A0A1F7J157"/>
<dbReference type="InterPro" id="IPR052164">
    <property type="entry name" value="Anthracycline_SecMetBiosynth"/>
</dbReference>
<dbReference type="PROSITE" id="PS51819">
    <property type="entry name" value="VOC"/>
    <property type="match status" value="1"/>
</dbReference>
<dbReference type="PANTHER" id="PTHR33993">
    <property type="entry name" value="GLYOXALASE-RELATED"/>
    <property type="match status" value="1"/>
</dbReference>
<dbReference type="Proteomes" id="UP000177141">
    <property type="component" value="Unassembled WGS sequence"/>
</dbReference>
<sequence length="120" mass="13817">MLNLNSIMIGSSQVKKLAEFYEKVFEKKPDWAEDKWHGWQVGSAFFTVGEHSEVKGKAKEPQRVIFNLETKEVKEEFERIKKLGAKVIKEPYEMGGGWIATFADPDGNYFQLMTPWEGAK</sequence>